<reference evidence="6 7" key="1">
    <citation type="submission" date="2013-11" db="EMBL/GenBank/DDBJ databases">
        <title>The Genome Sequence of Phytophthora parasitica CJ01A1.</title>
        <authorList>
            <consortium name="The Broad Institute Genomics Platform"/>
            <person name="Russ C."/>
            <person name="Tyler B."/>
            <person name="Panabieres F."/>
            <person name="Shan W."/>
            <person name="Tripathy S."/>
            <person name="Grunwald N."/>
            <person name="Machado M."/>
            <person name="Johnson C.S."/>
            <person name="Walker B."/>
            <person name="Young S.K."/>
            <person name="Zeng Q."/>
            <person name="Gargeya S."/>
            <person name="Fitzgerald M."/>
            <person name="Haas B."/>
            <person name="Abouelleil A."/>
            <person name="Allen A.W."/>
            <person name="Alvarado L."/>
            <person name="Arachchi H.M."/>
            <person name="Berlin A.M."/>
            <person name="Chapman S.B."/>
            <person name="Gainer-Dewar J."/>
            <person name="Goldberg J."/>
            <person name="Griggs A."/>
            <person name="Gujja S."/>
            <person name="Hansen M."/>
            <person name="Howarth C."/>
            <person name="Imamovic A."/>
            <person name="Ireland A."/>
            <person name="Larimer J."/>
            <person name="McCowan C."/>
            <person name="Murphy C."/>
            <person name="Pearson M."/>
            <person name="Poon T.W."/>
            <person name="Priest M."/>
            <person name="Roberts A."/>
            <person name="Saif S."/>
            <person name="Shea T."/>
            <person name="Sisk P."/>
            <person name="Sykes S."/>
            <person name="Wortman J."/>
            <person name="Nusbaum C."/>
            <person name="Birren B."/>
        </authorList>
    </citation>
    <scope>NUCLEOTIDE SEQUENCE [LARGE SCALE GENOMIC DNA]</scope>
    <source>
        <strain evidence="6 7">CJ01A1</strain>
    </source>
</reference>
<dbReference type="EMBL" id="ANIX01003500">
    <property type="protein sequence ID" value="ETP05871.1"/>
    <property type="molecule type" value="Genomic_DNA"/>
</dbReference>
<dbReference type="Proteomes" id="UP000018958">
    <property type="component" value="Unassembled WGS sequence"/>
</dbReference>
<feature type="region of interest" description="Disordered" evidence="4">
    <location>
        <begin position="1"/>
        <end position="76"/>
    </location>
</feature>
<keyword evidence="3" id="KW-0378">Hydrolase</keyword>
<proteinExistence type="inferred from homology"/>
<feature type="compositionally biased region" description="Basic residues" evidence="4">
    <location>
        <begin position="1"/>
        <end position="12"/>
    </location>
</feature>
<dbReference type="PROSITE" id="PS50600">
    <property type="entry name" value="ULP_PROTEASE"/>
    <property type="match status" value="1"/>
</dbReference>
<keyword evidence="2" id="KW-0645">Protease</keyword>
<sequence length="428" mass="47814">MDLRVRAAHKRPLAGAAALEESDSGESERSQDDVWLPTPAASGVDSAEDESSGALSVSDVPESTSSTSESSGPRRVLAASPNKVEFLSWEAFDQYLAAYSAQTFQVLRSRSNTTVSERNERIRKQQSKATPIPDSWVQYSRTFICTHAGSYKSQASKRPRQETRSKGCNAKASIDQSGLIGYSRINACVQLVDSANQTFAVRITRCQLEHNHRLHENSFRAHSSNRVVLNDGALQTVDVLRRYGVKKTGIVRFITDKSISNPNAQDVQNLVRKLKARESKDGPTSSEKRLKKWMKEFSEKPGNVGRIFLDDINEKVGEFRFCCSKNHWCSIMLDLAMTAAVVYDPMGSTYAIKVRALAQTILVQLPDYAPRKFRVCPYQTNLGVQVDSYNCGVYVLVALEEFAGAKGLCMLSRKELQYLRYRYICMCA</sequence>
<gene>
    <name evidence="6" type="ORF">F441_17615</name>
</gene>
<dbReference type="PANTHER" id="PTHR31569">
    <property type="entry name" value="SWIM-TYPE DOMAIN-CONTAINING PROTEIN"/>
    <property type="match status" value="1"/>
</dbReference>
<evidence type="ECO:0000313" key="6">
    <source>
        <dbReference type="EMBL" id="ETP05871.1"/>
    </source>
</evidence>
<evidence type="ECO:0000256" key="2">
    <source>
        <dbReference type="ARBA" id="ARBA00022670"/>
    </source>
</evidence>
<evidence type="ECO:0000256" key="4">
    <source>
        <dbReference type="SAM" id="MobiDB-lite"/>
    </source>
</evidence>
<dbReference type="SUPFAM" id="SSF54001">
    <property type="entry name" value="Cysteine proteinases"/>
    <property type="match status" value="1"/>
</dbReference>
<feature type="compositionally biased region" description="Low complexity" evidence="4">
    <location>
        <begin position="56"/>
        <end position="71"/>
    </location>
</feature>
<organism evidence="6 7">
    <name type="scientific">Phytophthora nicotianae CJ01A1</name>
    <dbReference type="NCBI Taxonomy" id="1317063"/>
    <lineage>
        <taxon>Eukaryota</taxon>
        <taxon>Sar</taxon>
        <taxon>Stramenopiles</taxon>
        <taxon>Oomycota</taxon>
        <taxon>Peronosporomycetes</taxon>
        <taxon>Peronosporales</taxon>
        <taxon>Peronosporaceae</taxon>
        <taxon>Phytophthora</taxon>
    </lineage>
</organism>
<evidence type="ECO:0000256" key="3">
    <source>
        <dbReference type="ARBA" id="ARBA00022801"/>
    </source>
</evidence>
<protein>
    <recommendedName>
        <fullName evidence="5">Ubiquitin-like protease family profile domain-containing protein</fullName>
    </recommendedName>
</protein>
<dbReference type="AlphaFoldDB" id="W2W603"/>
<dbReference type="InterPro" id="IPR052579">
    <property type="entry name" value="Zinc_finger_SWIM"/>
</dbReference>
<accession>W2W603</accession>
<feature type="domain" description="Ubiquitin-like protease family profile" evidence="5">
    <location>
        <begin position="212"/>
        <end position="402"/>
    </location>
</feature>
<evidence type="ECO:0000259" key="5">
    <source>
        <dbReference type="PROSITE" id="PS50600"/>
    </source>
</evidence>
<comment type="caution">
    <text evidence="6">The sequence shown here is derived from an EMBL/GenBank/DDBJ whole genome shotgun (WGS) entry which is preliminary data.</text>
</comment>
<dbReference type="InterPro" id="IPR038765">
    <property type="entry name" value="Papain-like_cys_pep_sf"/>
</dbReference>
<dbReference type="PANTHER" id="PTHR31569:SF4">
    <property type="entry name" value="SWIM-TYPE DOMAIN-CONTAINING PROTEIN"/>
    <property type="match status" value="1"/>
</dbReference>
<dbReference type="Gene3D" id="3.40.395.10">
    <property type="entry name" value="Adenoviral Proteinase, Chain A"/>
    <property type="match status" value="1"/>
</dbReference>
<evidence type="ECO:0000256" key="1">
    <source>
        <dbReference type="ARBA" id="ARBA00005234"/>
    </source>
</evidence>
<evidence type="ECO:0000313" key="7">
    <source>
        <dbReference type="Proteomes" id="UP000018958"/>
    </source>
</evidence>
<comment type="similarity">
    <text evidence="1">Belongs to the peptidase C48 family.</text>
</comment>
<dbReference type="GO" id="GO:0008234">
    <property type="term" value="F:cysteine-type peptidase activity"/>
    <property type="evidence" value="ECO:0007669"/>
    <property type="project" value="InterPro"/>
</dbReference>
<name>W2W603_PHYNI</name>
<dbReference type="Pfam" id="PF02902">
    <property type="entry name" value="Peptidase_C48"/>
    <property type="match status" value="1"/>
</dbReference>
<dbReference type="GO" id="GO:0006508">
    <property type="term" value="P:proteolysis"/>
    <property type="evidence" value="ECO:0007669"/>
    <property type="project" value="UniProtKB-KW"/>
</dbReference>
<dbReference type="InterPro" id="IPR003653">
    <property type="entry name" value="Peptidase_C48_C"/>
</dbReference>